<protein>
    <submittedName>
        <fullName evidence="3">Uncharacterized protein</fullName>
    </submittedName>
</protein>
<feature type="region of interest" description="Disordered" evidence="2">
    <location>
        <begin position="414"/>
        <end position="439"/>
    </location>
</feature>
<proteinExistence type="predicted"/>
<feature type="region of interest" description="Disordered" evidence="2">
    <location>
        <begin position="1"/>
        <end position="20"/>
    </location>
</feature>
<evidence type="ECO:0000313" key="3">
    <source>
        <dbReference type="EMBL" id="GMI49020.1"/>
    </source>
</evidence>
<feature type="compositionally biased region" description="Polar residues" evidence="2">
    <location>
        <begin position="98"/>
        <end position="107"/>
    </location>
</feature>
<feature type="region of interest" description="Disordered" evidence="2">
    <location>
        <begin position="287"/>
        <end position="335"/>
    </location>
</feature>
<dbReference type="Proteomes" id="UP001165065">
    <property type="component" value="Unassembled WGS sequence"/>
</dbReference>
<evidence type="ECO:0000256" key="1">
    <source>
        <dbReference type="SAM" id="Coils"/>
    </source>
</evidence>
<keyword evidence="4" id="KW-1185">Reference proteome</keyword>
<sequence length="1142" mass="134315">MATDVRRSLRLSNGDNRRESARRVFAVALEDDEINDNATLGVTPSGSARLSRADFDPFRRDTFTIAENEEEDQENVAPSPNVGPSTSPIKSPTKTSSRNSSISKRTTPSKIFNALLSAPSDPSPALTEDTSATIHISNAKRDTMSTITMGSLMNELNNAAMSVDTSGTAPSARPQLSARSNSGALDMNLQTTLAGITASQKSINQALNKVRSAKAMAAEKRRQATLQLKMEREEEKMEALEFNRQKAAMKKELLVARSQMGMEFIRHRAQHAEKEKQNRRLAAVREGHFKSSRDREGRRLLKETEQRRKRYSMATRREVRQNNKEGEEKLKQMRDDEERRLLEERKEGILAAKEFKRKQAEDRRKSMAGRNQAWSRIKQVEEQLNTEAAQASHESYELKWAGEKDADAYKRKLKEDRRKSMEGRNESESRARKWAEEARQQQLMEEAQSFELTRLAHNDVSNYKKQMAKEEQMDYQKRNEDGFDAKQRLEEQRMDSLHKEAESYELTRLAHNDVSNYKKQMAKEEQMDYQKRNEDGFDAKQRLEELRMNQLHADAESYELTRLAHNDVSNYKKQMAKEEQMDYQKRNEDGFDAKQRLEEQRMNQLHADAESYELTRLAHNDVSNYKKQMAKEEQMDYQKRNEDGFDAKQRLEEQRMDQLHADAQSYELTRLAHNDVSNYKKQMAKEEQMDYQKRNEDGFDAKQRLEEQRMNQLHADAESYELTRLAHNDVSNYKKQMAKEEQMDYQKRNEDGFDAKQRLEEQRMDQLHADAQSYELTRLAHNDVSNYKKQMAKEEQMDYQKRNEDGFDAKQRLEELRMDQLHADAQSYELTRLAHNDVSNYKKQMAMEEQMDYQKRNEDGFDAKRRLEEQRMDQLNADHESYELKWAGQRDADDYKKQMAEERRQSFAMRNENHSQQCRVMAELESIQKEKAHESHMLNWAAANDALAYQKQMEEERRLSFQQRGEMARVHKEVEEEQRQTALQQQYEDSELSADAARDVADYKSRCAARDRASLCFRNKEARIQRLEEESREVLRKEKEDENRALDDAARNDVKMYVERCKRRKRLSLVGRAMEARHAAHVQQERKEEEQRLFRKEVRNRQMDAKYVQLFKERERAMIAMEALRHKGCTFAAMNPFAAILE</sequence>
<gene>
    <name evidence="3" type="ORF">TrCOL_g12589</name>
</gene>
<evidence type="ECO:0000256" key="2">
    <source>
        <dbReference type="SAM" id="MobiDB-lite"/>
    </source>
</evidence>
<evidence type="ECO:0000313" key="4">
    <source>
        <dbReference type="Proteomes" id="UP001165065"/>
    </source>
</evidence>
<comment type="caution">
    <text evidence="3">The sequence shown here is derived from an EMBL/GenBank/DDBJ whole genome shotgun (WGS) entry which is preliminary data.</text>
</comment>
<keyword evidence="1" id="KW-0175">Coiled coil</keyword>
<feature type="compositionally biased region" description="Basic and acidic residues" evidence="2">
    <location>
        <begin position="287"/>
        <end position="306"/>
    </location>
</feature>
<dbReference type="EMBL" id="BRYA01000453">
    <property type="protein sequence ID" value="GMI49020.1"/>
    <property type="molecule type" value="Genomic_DNA"/>
</dbReference>
<organism evidence="3 4">
    <name type="scientific">Triparma columacea</name>
    <dbReference type="NCBI Taxonomy" id="722753"/>
    <lineage>
        <taxon>Eukaryota</taxon>
        <taxon>Sar</taxon>
        <taxon>Stramenopiles</taxon>
        <taxon>Ochrophyta</taxon>
        <taxon>Bolidophyceae</taxon>
        <taxon>Parmales</taxon>
        <taxon>Triparmaceae</taxon>
        <taxon>Triparma</taxon>
    </lineage>
</organism>
<feature type="compositionally biased region" description="Low complexity" evidence="2">
    <location>
        <begin position="84"/>
        <end position="97"/>
    </location>
</feature>
<feature type="coiled-coil region" evidence="1">
    <location>
        <begin position="1010"/>
        <end position="1052"/>
    </location>
</feature>
<dbReference type="OrthoDB" id="195421at2759"/>
<feature type="coiled-coil region" evidence="1">
    <location>
        <begin position="203"/>
        <end position="252"/>
    </location>
</feature>
<name>A0A9W7GRL9_9STRA</name>
<reference evidence="4" key="1">
    <citation type="journal article" date="2023" name="Commun. Biol.">
        <title>Genome analysis of Parmales, the sister group of diatoms, reveals the evolutionary specialization of diatoms from phago-mixotrophs to photoautotrophs.</title>
        <authorList>
            <person name="Ban H."/>
            <person name="Sato S."/>
            <person name="Yoshikawa S."/>
            <person name="Yamada K."/>
            <person name="Nakamura Y."/>
            <person name="Ichinomiya M."/>
            <person name="Sato N."/>
            <person name="Blanc-Mathieu R."/>
            <person name="Endo H."/>
            <person name="Kuwata A."/>
            <person name="Ogata H."/>
        </authorList>
    </citation>
    <scope>NUCLEOTIDE SEQUENCE [LARGE SCALE GENOMIC DNA]</scope>
</reference>
<feature type="compositionally biased region" description="Basic and acidic residues" evidence="2">
    <location>
        <begin position="315"/>
        <end position="335"/>
    </location>
</feature>
<accession>A0A9W7GRL9</accession>
<dbReference type="AlphaFoldDB" id="A0A9W7GRL9"/>
<feature type="region of interest" description="Disordered" evidence="2">
    <location>
        <begin position="67"/>
        <end position="107"/>
    </location>
</feature>